<dbReference type="GO" id="GO:0005764">
    <property type="term" value="C:lysosome"/>
    <property type="evidence" value="ECO:0007669"/>
    <property type="project" value="TreeGrafter"/>
</dbReference>
<dbReference type="GO" id="GO:0016020">
    <property type="term" value="C:membrane"/>
    <property type="evidence" value="ECO:0007669"/>
    <property type="project" value="GOC"/>
</dbReference>
<evidence type="ECO:0000259" key="6">
    <source>
        <dbReference type="PROSITE" id="PS50015"/>
    </source>
</evidence>
<keyword evidence="4" id="KW-0326">Glycosidase</keyword>
<reference evidence="7 8" key="1">
    <citation type="submission" date="2019-10" db="EMBL/GenBank/DDBJ databases">
        <title>Assembly and Annotation for the nematode Trichostrongylus colubriformis.</title>
        <authorList>
            <person name="Martin J."/>
        </authorList>
    </citation>
    <scope>NUCLEOTIDE SEQUENCE [LARGE SCALE GENOMIC DNA]</scope>
    <source>
        <strain evidence="7">G859</strain>
        <tissue evidence="7">Whole worm</tissue>
    </source>
</reference>
<organism evidence="7 8">
    <name type="scientific">Trichostrongylus colubriformis</name>
    <name type="common">Black scour worm</name>
    <dbReference type="NCBI Taxonomy" id="6319"/>
    <lineage>
        <taxon>Eukaryota</taxon>
        <taxon>Metazoa</taxon>
        <taxon>Ecdysozoa</taxon>
        <taxon>Nematoda</taxon>
        <taxon>Chromadorea</taxon>
        <taxon>Rhabditida</taxon>
        <taxon>Rhabditina</taxon>
        <taxon>Rhabditomorpha</taxon>
        <taxon>Strongyloidea</taxon>
        <taxon>Trichostrongylidae</taxon>
        <taxon>Trichostrongylus</taxon>
    </lineage>
</organism>
<dbReference type="PANTHER" id="PTHR10340">
    <property type="entry name" value="SPHINGOMYELIN PHOSPHODIESTERASE"/>
    <property type="match status" value="1"/>
</dbReference>
<protein>
    <submittedName>
        <fullName evidence="7">Saposin type B region 1</fullName>
    </submittedName>
</protein>
<comment type="catalytic activity">
    <reaction evidence="5">
        <text>a sphingomyelin + H2O = phosphocholine + an N-acylsphing-4-enine + H(+)</text>
        <dbReference type="Rhea" id="RHEA:19253"/>
        <dbReference type="ChEBI" id="CHEBI:15377"/>
        <dbReference type="ChEBI" id="CHEBI:15378"/>
        <dbReference type="ChEBI" id="CHEBI:17636"/>
        <dbReference type="ChEBI" id="CHEBI:52639"/>
        <dbReference type="ChEBI" id="CHEBI:295975"/>
        <dbReference type="EC" id="3.1.4.12"/>
    </reaction>
    <physiologicalReaction direction="left-to-right" evidence="5">
        <dbReference type="Rhea" id="RHEA:19254"/>
    </physiologicalReaction>
</comment>
<dbReference type="EMBL" id="WIXE01015780">
    <property type="protein sequence ID" value="KAK5973197.1"/>
    <property type="molecule type" value="Genomic_DNA"/>
</dbReference>
<dbReference type="InterPro" id="IPR029052">
    <property type="entry name" value="Metallo-depent_PP-like"/>
</dbReference>
<dbReference type="GO" id="GO:0006685">
    <property type="term" value="P:sphingomyelin catabolic process"/>
    <property type="evidence" value="ECO:0007669"/>
    <property type="project" value="TreeGrafter"/>
</dbReference>
<feature type="domain" description="Saposin B-type" evidence="6">
    <location>
        <begin position="14"/>
        <end position="97"/>
    </location>
</feature>
<accession>A0AAN8FFK5</accession>
<evidence type="ECO:0000256" key="4">
    <source>
        <dbReference type="ARBA" id="ARBA00023295"/>
    </source>
</evidence>
<dbReference type="SUPFAM" id="SSF56300">
    <property type="entry name" value="Metallo-dependent phosphatases"/>
    <property type="match status" value="1"/>
</dbReference>
<evidence type="ECO:0000256" key="2">
    <source>
        <dbReference type="ARBA" id="ARBA00023157"/>
    </source>
</evidence>
<evidence type="ECO:0000313" key="7">
    <source>
        <dbReference type="EMBL" id="KAK5973197.1"/>
    </source>
</evidence>
<keyword evidence="8" id="KW-1185">Reference proteome</keyword>
<keyword evidence="2" id="KW-1015">Disulfide bond</keyword>
<evidence type="ECO:0000256" key="5">
    <source>
        <dbReference type="ARBA" id="ARBA00047268"/>
    </source>
</evidence>
<dbReference type="Gene3D" id="1.10.225.10">
    <property type="entry name" value="Saposin-like"/>
    <property type="match status" value="1"/>
</dbReference>
<name>A0AAN8FFK5_TRICO</name>
<sequence>MRQMRKFVAEPKNSQVSCDVCTMMVDGINLMIQQNKTDNEIADFLINLCDTINLEQPHVCKHIVRAFTYEVVFVLEKALFTPNEFCGAFIKNCGVSEFPFHVMWNISIPGGKPPVKPWPTIPENKPTYKFLHLSDIHIDRQYAVGSEAYCQLDDSLGTYAMCCRNYVDDVSVSRTKTKPIVVPSGPWGMPYACDIPFQTFEASLSHISKAHKDLDYIIITGDFEAHDSWDYSEDLTRDNIHNVTALLLEYFPKTPVYVSIGNHEGVPQD</sequence>
<dbReference type="Pfam" id="PF00149">
    <property type="entry name" value="Metallophos"/>
    <property type="match status" value="1"/>
</dbReference>
<dbReference type="GO" id="GO:0005615">
    <property type="term" value="C:extracellular space"/>
    <property type="evidence" value="ECO:0007669"/>
    <property type="project" value="TreeGrafter"/>
</dbReference>
<feature type="non-terminal residue" evidence="7">
    <location>
        <position position="269"/>
    </location>
</feature>
<dbReference type="PROSITE" id="PS50015">
    <property type="entry name" value="SAP_B"/>
    <property type="match status" value="1"/>
</dbReference>
<dbReference type="InterPro" id="IPR011001">
    <property type="entry name" value="Saposin-like"/>
</dbReference>
<dbReference type="Gene3D" id="3.60.21.10">
    <property type="match status" value="1"/>
</dbReference>
<comment type="caution">
    <text evidence="7">The sequence shown here is derived from an EMBL/GenBank/DDBJ whole genome shotgun (WGS) entry which is preliminary data.</text>
</comment>
<evidence type="ECO:0000256" key="1">
    <source>
        <dbReference type="ARBA" id="ARBA00022801"/>
    </source>
</evidence>
<keyword evidence="1" id="KW-0378">Hydrolase</keyword>
<dbReference type="Pfam" id="PF05184">
    <property type="entry name" value="SapB_1"/>
    <property type="match status" value="1"/>
</dbReference>
<proteinExistence type="predicted"/>
<evidence type="ECO:0000313" key="8">
    <source>
        <dbReference type="Proteomes" id="UP001331761"/>
    </source>
</evidence>
<dbReference type="SUPFAM" id="SSF47862">
    <property type="entry name" value="Saposin"/>
    <property type="match status" value="1"/>
</dbReference>
<dbReference type="PANTHER" id="PTHR10340:SF54">
    <property type="entry name" value="SPHINGOMYELIN PHOSPHODIESTERASE 2"/>
    <property type="match status" value="1"/>
</dbReference>
<dbReference type="InterPro" id="IPR008139">
    <property type="entry name" value="SaposinB_dom"/>
</dbReference>
<dbReference type="GO" id="GO:0046513">
    <property type="term" value="P:ceramide biosynthetic process"/>
    <property type="evidence" value="ECO:0007669"/>
    <property type="project" value="TreeGrafter"/>
</dbReference>
<dbReference type="AlphaFoldDB" id="A0AAN8FFK5"/>
<dbReference type="InterPro" id="IPR004843">
    <property type="entry name" value="Calcineurin-like_PHP"/>
</dbReference>
<dbReference type="GO" id="GO:0061750">
    <property type="term" value="F:acid sphingomyelin phosphodiesterase activity"/>
    <property type="evidence" value="ECO:0007669"/>
    <property type="project" value="TreeGrafter"/>
</dbReference>
<dbReference type="Proteomes" id="UP001331761">
    <property type="component" value="Unassembled WGS sequence"/>
</dbReference>
<dbReference type="GO" id="GO:0016798">
    <property type="term" value="F:hydrolase activity, acting on glycosyl bonds"/>
    <property type="evidence" value="ECO:0007669"/>
    <property type="project" value="UniProtKB-KW"/>
</dbReference>
<keyword evidence="3" id="KW-0325">Glycoprotein</keyword>
<gene>
    <name evidence="7" type="ORF">GCK32_013740</name>
</gene>
<evidence type="ECO:0000256" key="3">
    <source>
        <dbReference type="ARBA" id="ARBA00023180"/>
    </source>
</evidence>
<dbReference type="InterPro" id="IPR007856">
    <property type="entry name" value="SapB_1"/>
</dbReference>
<dbReference type="SMART" id="SM00741">
    <property type="entry name" value="SapB"/>
    <property type="match status" value="1"/>
</dbReference>